<dbReference type="AlphaFoldDB" id="A0A8S1RWP6"/>
<keyword evidence="5" id="KW-0175">Coiled coil</keyword>
<dbReference type="EMBL" id="CAJJDO010000001">
    <property type="protein sequence ID" value="CAD8132478.1"/>
    <property type="molecule type" value="Genomic_DNA"/>
</dbReference>
<feature type="region of interest" description="Disordered" evidence="6">
    <location>
        <begin position="653"/>
        <end position="693"/>
    </location>
</feature>
<protein>
    <recommendedName>
        <fullName evidence="7">Zinc-finger domain-containing protein</fullName>
    </recommendedName>
</protein>
<feature type="coiled-coil region" evidence="5">
    <location>
        <begin position="173"/>
        <end position="232"/>
    </location>
</feature>
<accession>A0A8S1RWP6</accession>
<sequence>MSEENQLNADKNQNKNNLEKIIKLDKKNGNFDIYDKYSRRKLKIRTSQNNSYINSSYQNEYILCYFWRHINQVYFKKVDEPEQERLEYLKAMNDDAIVTEFPVKYADYKFYQARQILNKQQIQSENKTYWENIQKHIKLSGLIHKAKALKIPQIDKIYYMKQKSMVKFKQKNISSLIQENAQLDKLLDKLNEQIELRTEQKDEIFQQLQEYSNELQQLNKSNKKDLQNLTQKIKSEQPLNVFGTQVHIYKQGRGNNNLSKNQIIYNNEALLTYLRKSLEQLDFRQTAESIVKVINTVHSPNGYQFCVAFESALNSTYVNIDEDLMYELDKLRDTSLFKFYNIPQKTKYSHIAQNFIGINQVQQNRQKPNPLINKNLTKESKASQSGDNDSTLLRYEACHHCKMLFREEYLISCNYRSGTMGLPIINSSITDSYLFAQMDDEGIKSRRQVPNRKKTAYSIYSKKNGELICQRKFCRMCLKQNYDIKIDEVAQKTDWVCPFCQAICFCSRCQRNDIMIKLKDLYTICGGDLEQLTKDSIFEKYVRPLTDDQLYRKKPSQLQRTGYSFVKQQLNNFKDMQAIRLDFENLRLLCSQVMRREKIKWKILEQDILVWNNEAKQQKQQKQQKQLITKTVQKKQKDQKKLKKITKKVQKSDVEYNQEIPSSSSLSSSSSEYQQSSEYESEDNNNNNNNNNQKQINEKINLISQKIRSKNSKQVNNDKQQSLNKILQYYKSFPAKNVKREVAYLLQYQDSDTYSLIVKKIKQDQSINSLKR</sequence>
<evidence type="ECO:0000256" key="6">
    <source>
        <dbReference type="SAM" id="MobiDB-lite"/>
    </source>
</evidence>
<evidence type="ECO:0000256" key="3">
    <source>
        <dbReference type="ARBA" id="ARBA00023163"/>
    </source>
</evidence>
<keyword evidence="2" id="KW-0805">Transcription regulation</keyword>
<comment type="subcellular location">
    <subcellularLocation>
        <location evidence="1">Nucleus</location>
    </subcellularLocation>
</comment>
<dbReference type="InterPro" id="IPR018866">
    <property type="entry name" value="Znf-4CXXC_R1"/>
</dbReference>
<evidence type="ECO:0000313" key="9">
    <source>
        <dbReference type="Proteomes" id="UP000689195"/>
    </source>
</evidence>
<keyword evidence="4" id="KW-0539">Nucleus</keyword>
<dbReference type="Pfam" id="PF10497">
    <property type="entry name" value="zf-4CXXC_R1"/>
    <property type="match status" value="1"/>
</dbReference>
<keyword evidence="9" id="KW-1185">Reference proteome</keyword>
<evidence type="ECO:0000313" key="8">
    <source>
        <dbReference type="EMBL" id="CAD8132478.1"/>
    </source>
</evidence>
<feature type="compositionally biased region" description="Low complexity" evidence="6">
    <location>
        <begin position="657"/>
        <end position="693"/>
    </location>
</feature>
<evidence type="ECO:0000256" key="2">
    <source>
        <dbReference type="ARBA" id="ARBA00023015"/>
    </source>
</evidence>
<organism evidence="8 9">
    <name type="scientific">Paramecium pentaurelia</name>
    <dbReference type="NCBI Taxonomy" id="43138"/>
    <lineage>
        <taxon>Eukaryota</taxon>
        <taxon>Sar</taxon>
        <taxon>Alveolata</taxon>
        <taxon>Ciliophora</taxon>
        <taxon>Intramacronucleata</taxon>
        <taxon>Oligohymenophorea</taxon>
        <taxon>Peniculida</taxon>
        <taxon>Parameciidae</taxon>
        <taxon>Paramecium</taxon>
    </lineage>
</organism>
<evidence type="ECO:0000256" key="4">
    <source>
        <dbReference type="ARBA" id="ARBA00023242"/>
    </source>
</evidence>
<dbReference type="Proteomes" id="UP000689195">
    <property type="component" value="Unassembled WGS sequence"/>
</dbReference>
<comment type="caution">
    <text evidence="8">The sequence shown here is derived from an EMBL/GenBank/DDBJ whole genome shotgun (WGS) entry which is preliminary data.</text>
</comment>
<feature type="domain" description="Zinc-finger" evidence="7">
    <location>
        <begin position="468"/>
        <end position="514"/>
    </location>
</feature>
<proteinExistence type="predicted"/>
<dbReference type="GO" id="GO:0005634">
    <property type="term" value="C:nucleus"/>
    <property type="evidence" value="ECO:0007669"/>
    <property type="project" value="UniProtKB-SubCell"/>
</dbReference>
<name>A0A8S1RWP6_9CILI</name>
<gene>
    <name evidence="8" type="ORF">PPENT_87.1.T0010631</name>
</gene>
<evidence type="ECO:0000259" key="7">
    <source>
        <dbReference type="Pfam" id="PF10497"/>
    </source>
</evidence>
<reference evidence="8" key="1">
    <citation type="submission" date="2021-01" db="EMBL/GenBank/DDBJ databases">
        <authorList>
            <consortium name="Genoscope - CEA"/>
            <person name="William W."/>
        </authorList>
    </citation>
    <scope>NUCLEOTIDE SEQUENCE</scope>
</reference>
<evidence type="ECO:0000256" key="1">
    <source>
        <dbReference type="ARBA" id="ARBA00004123"/>
    </source>
</evidence>
<dbReference type="OrthoDB" id="298344at2759"/>
<evidence type="ECO:0000256" key="5">
    <source>
        <dbReference type="SAM" id="Coils"/>
    </source>
</evidence>
<keyword evidence="3" id="KW-0804">Transcription</keyword>